<dbReference type="InterPro" id="IPR005110">
    <property type="entry name" value="MoeA_linker/N"/>
</dbReference>
<reference evidence="10" key="1">
    <citation type="journal article" date="2019" name="Int. J. Syst. Evol. Microbiol.">
        <title>The Global Catalogue of Microorganisms (GCM) 10K type strain sequencing project: providing services to taxonomists for standard genome sequencing and annotation.</title>
        <authorList>
            <consortium name="The Broad Institute Genomics Platform"/>
            <consortium name="The Broad Institute Genome Sequencing Center for Infectious Disease"/>
            <person name="Wu L."/>
            <person name="Ma J."/>
        </authorList>
    </citation>
    <scope>NUCLEOTIDE SEQUENCE [LARGE SCALE GENOMIC DNA]</scope>
    <source>
        <strain evidence="10">JCM 18537</strain>
    </source>
</reference>
<proteinExistence type="inferred from homology"/>
<dbReference type="NCBIfam" id="TIGR00177">
    <property type="entry name" value="molyb_syn"/>
    <property type="match status" value="1"/>
</dbReference>
<keyword evidence="5 7" id="KW-0501">Molybdenum cofactor biosynthesis</keyword>
<comment type="cofactor">
    <cofactor evidence="7">
        <name>Mg(2+)</name>
        <dbReference type="ChEBI" id="CHEBI:18420"/>
    </cofactor>
</comment>
<keyword evidence="7" id="KW-0808">Transferase</keyword>
<dbReference type="Gene3D" id="2.170.190.11">
    <property type="entry name" value="Molybdopterin biosynthesis moea protein, domain 3"/>
    <property type="match status" value="1"/>
</dbReference>
<comment type="catalytic activity">
    <reaction evidence="6">
        <text>adenylyl-molybdopterin + molybdate = Mo-molybdopterin + AMP + H(+)</text>
        <dbReference type="Rhea" id="RHEA:35047"/>
        <dbReference type="ChEBI" id="CHEBI:15378"/>
        <dbReference type="ChEBI" id="CHEBI:36264"/>
        <dbReference type="ChEBI" id="CHEBI:62727"/>
        <dbReference type="ChEBI" id="CHEBI:71302"/>
        <dbReference type="ChEBI" id="CHEBI:456215"/>
        <dbReference type="EC" id="2.10.1.1"/>
    </reaction>
</comment>
<dbReference type="Pfam" id="PF00994">
    <property type="entry name" value="MoCF_biosynth"/>
    <property type="match status" value="1"/>
</dbReference>
<dbReference type="InterPro" id="IPR005111">
    <property type="entry name" value="MoeA_C_domain_IV"/>
</dbReference>
<sequence length="406" mass="41229">MSLRTVDAHLDVVLGAVRPLVPERVALAAAEGLTLAEPLRALVDVPAFDNSAMDGFAVRFDDVAAAPVPLRVVADVPAGSGADPVLAPGEAARIMTGAPVPTSADVVVPFEDTAGGLRDSLGGIEVLRPPRAAGAHIRRRGEDVRAGDEVLPAGSPLTAFALSAAAATGHGGDVLVRPRPRVLIVSTGSELVAPGDALSRGRIPESNSVLLAGLVREAGAVPARVSPVDDDPAALLRVLAEAEDVDVVLTSGGVSAGAYEPVKQALAGRIEFVGVAMQPGKPQAFGRLDDGPLVFGLPGNPVSVAVSFEAFVRPALLALQGRTALFRPVLRLPAASGWRTPPGRTQYLPSVVDRRDPGAWSVRPATAGGSGSHLAGGLARAEAFAVVPAEVDAVAAGDPVDVMLVS</sequence>
<keyword evidence="4 7" id="KW-0500">Molybdenum</keyword>
<dbReference type="Gene3D" id="3.90.105.10">
    <property type="entry name" value="Molybdopterin biosynthesis moea protein, domain 2"/>
    <property type="match status" value="1"/>
</dbReference>
<gene>
    <name evidence="9" type="ORF">GCM10023351_05700</name>
</gene>
<evidence type="ECO:0000256" key="6">
    <source>
        <dbReference type="ARBA" id="ARBA00047317"/>
    </source>
</evidence>
<keyword evidence="10" id="KW-1185">Reference proteome</keyword>
<dbReference type="InterPro" id="IPR036425">
    <property type="entry name" value="MoaB/Mog-like_dom_sf"/>
</dbReference>
<dbReference type="Pfam" id="PF03454">
    <property type="entry name" value="MoeA_C"/>
    <property type="match status" value="1"/>
</dbReference>
<organism evidence="9 10">
    <name type="scientific">Microbacterium gilvum</name>
    <dbReference type="NCBI Taxonomy" id="1336204"/>
    <lineage>
        <taxon>Bacteria</taxon>
        <taxon>Bacillati</taxon>
        <taxon>Actinomycetota</taxon>
        <taxon>Actinomycetes</taxon>
        <taxon>Micrococcales</taxon>
        <taxon>Microbacteriaceae</taxon>
        <taxon>Microbacterium</taxon>
    </lineage>
</organism>
<evidence type="ECO:0000256" key="5">
    <source>
        <dbReference type="ARBA" id="ARBA00023150"/>
    </source>
</evidence>
<dbReference type="InterPro" id="IPR036135">
    <property type="entry name" value="MoeA_linker/N_sf"/>
</dbReference>
<accession>A0ABP8ZTV3</accession>
<evidence type="ECO:0000256" key="2">
    <source>
        <dbReference type="ARBA" id="ARBA00005046"/>
    </source>
</evidence>
<dbReference type="InterPro" id="IPR001453">
    <property type="entry name" value="MoaB/Mog_dom"/>
</dbReference>
<dbReference type="Proteomes" id="UP001501645">
    <property type="component" value="Unassembled WGS sequence"/>
</dbReference>
<dbReference type="PANTHER" id="PTHR10192">
    <property type="entry name" value="MOLYBDOPTERIN BIOSYNTHESIS PROTEIN"/>
    <property type="match status" value="1"/>
</dbReference>
<keyword evidence="7" id="KW-0479">Metal-binding</keyword>
<comment type="function">
    <text evidence="1 7">Catalyzes the insertion of molybdate into adenylated molybdopterin with the concomitant release of AMP.</text>
</comment>
<dbReference type="Pfam" id="PF03453">
    <property type="entry name" value="MoeA_N"/>
    <property type="match status" value="1"/>
</dbReference>
<evidence type="ECO:0000256" key="1">
    <source>
        <dbReference type="ARBA" id="ARBA00002901"/>
    </source>
</evidence>
<dbReference type="NCBIfam" id="NF045515">
    <property type="entry name" value="Glp_gephyrin"/>
    <property type="match status" value="1"/>
</dbReference>
<dbReference type="InterPro" id="IPR036688">
    <property type="entry name" value="MoeA_C_domain_IV_sf"/>
</dbReference>
<evidence type="ECO:0000256" key="4">
    <source>
        <dbReference type="ARBA" id="ARBA00022505"/>
    </source>
</evidence>
<dbReference type="EC" id="2.10.1.1" evidence="7"/>
<feature type="domain" description="MoaB/Mog" evidence="8">
    <location>
        <begin position="183"/>
        <end position="318"/>
    </location>
</feature>
<evidence type="ECO:0000259" key="8">
    <source>
        <dbReference type="SMART" id="SM00852"/>
    </source>
</evidence>
<comment type="similarity">
    <text evidence="3 7">Belongs to the MoeA family.</text>
</comment>
<dbReference type="RefSeq" id="WP_345435737.1">
    <property type="nucleotide sequence ID" value="NZ_BAABKO010000001.1"/>
</dbReference>
<dbReference type="Gene3D" id="2.40.340.10">
    <property type="entry name" value="MoeA, C-terminal, domain IV"/>
    <property type="match status" value="1"/>
</dbReference>
<comment type="pathway">
    <text evidence="2 7">Cofactor biosynthesis; molybdopterin biosynthesis.</text>
</comment>
<dbReference type="Gene3D" id="3.40.980.10">
    <property type="entry name" value="MoaB/Mog-like domain"/>
    <property type="match status" value="1"/>
</dbReference>
<protein>
    <recommendedName>
        <fullName evidence="7">Molybdopterin molybdenumtransferase</fullName>
        <ecNumber evidence="7">2.10.1.1</ecNumber>
    </recommendedName>
</protein>
<dbReference type="SUPFAM" id="SSF63867">
    <property type="entry name" value="MoeA C-terminal domain-like"/>
    <property type="match status" value="1"/>
</dbReference>
<dbReference type="CDD" id="cd00887">
    <property type="entry name" value="MoeA"/>
    <property type="match status" value="1"/>
</dbReference>
<keyword evidence="7" id="KW-0460">Magnesium</keyword>
<dbReference type="SMART" id="SM00852">
    <property type="entry name" value="MoCF_biosynth"/>
    <property type="match status" value="1"/>
</dbReference>
<dbReference type="InterPro" id="IPR038987">
    <property type="entry name" value="MoeA-like"/>
</dbReference>
<dbReference type="SUPFAM" id="SSF53218">
    <property type="entry name" value="Molybdenum cofactor biosynthesis proteins"/>
    <property type="match status" value="1"/>
</dbReference>
<evidence type="ECO:0000256" key="7">
    <source>
        <dbReference type="RuleBase" id="RU365090"/>
    </source>
</evidence>
<evidence type="ECO:0000256" key="3">
    <source>
        <dbReference type="ARBA" id="ARBA00010763"/>
    </source>
</evidence>
<comment type="caution">
    <text evidence="9">The sequence shown here is derived from an EMBL/GenBank/DDBJ whole genome shotgun (WGS) entry which is preliminary data.</text>
</comment>
<dbReference type="PANTHER" id="PTHR10192:SF5">
    <property type="entry name" value="GEPHYRIN"/>
    <property type="match status" value="1"/>
</dbReference>
<evidence type="ECO:0000313" key="9">
    <source>
        <dbReference type="EMBL" id="GAA4765599.1"/>
    </source>
</evidence>
<dbReference type="SUPFAM" id="SSF63882">
    <property type="entry name" value="MoeA N-terminal region -like"/>
    <property type="match status" value="1"/>
</dbReference>
<evidence type="ECO:0000313" key="10">
    <source>
        <dbReference type="Proteomes" id="UP001501645"/>
    </source>
</evidence>
<name>A0ABP8ZTV3_9MICO</name>
<dbReference type="EMBL" id="BAABKO010000001">
    <property type="protein sequence ID" value="GAA4765599.1"/>
    <property type="molecule type" value="Genomic_DNA"/>
</dbReference>